<evidence type="ECO:0000313" key="3">
    <source>
        <dbReference type="Proteomes" id="UP000006727"/>
    </source>
</evidence>
<sequence>MDRLRFSFQSITWTRSRHCQLSFPCAQFWSYRCIASLQDVHLANNPFCEGLLEPFLKHLKVHHNSSRSLLDLRTFNEKHSAPCTQTRSWRVPFKARNVIALLLSRRFTRDNEAEWDVPILQHCLLKARPRSIQSLGRSLAPDKYMLSLMFLRSVISFLNFEPIF</sequence>
<evidence type="ECO:0000313" key="2">
    <source>
        <dbReference type="EnsemblPlants" id="Pp3c16_7250V3.1"/>
    </source>
</evidence>
<name>A0A2K1J7J4_PHYPA</name>
<keyword evidence="3" id="KW-1185">Reference proteome</keyword>
<dbReference type="Gramene" id="Pp3c16_7250V3.1">
    <property type="protein sequence ID" value="Pp3c16_7250V3.1"/>
    <property type="gene ID" value="Pp3c16_7250"/>
</dbReference>
<dbReference type="InParanoid" id="A0A2K1J7J4"/>
<gene>
    <name evidence="1" type="ORF">PHYPA_020601</name>
</gene>
<dbReference type="PaxDb" id="3218-PP1S194_23V6.1"/>
<dbReference type="EnsemblPlants" id="Pp3c16_7250V3.1">
    <property type="protein sequence ID" value="Pp3c16_7250V3.1"/>
    <property type="gene ID" value="Pp3c16_7250"/>
</dbReference>
<reference evidence="2" key="3">
    <citation type="submission" date="2020-12" db="UniProtKB">
        <authorList>
            <consortium name="EnsemblPlants"/>
        </authorList>
    </citation>
    <scope>IDENTIFICATION</scope>
</reference>
<proteinExistence type="predicted"/>
<reference evidence="1 3" key="2">
    <citation type="journal article" date="2018" name="Plant J.">
        <title>The Physcomitrella patens chromosome-scale assembly reveals moss genome structure and evolution.</title>
        <authorList>
            <person name="Lang D."/>
            <person name="Ullrich K.K."/>
            <person name="Murat F."/>
            <person name="Fuchs J."/>
            <person name="Jenkins J."/>
            <person name="Haas F.B."/>
            <person name="Piednoel M."/>
            <person name="Gundlach H."/>
            <person name="Van Bel M."/>
            <person name="Meyberg R."/>
            <person name="Vives C."/>
            <person name="Morata J."/>
            <person name="Symeonidi A."/>
            <person name="Hiss M."/>
            <person name="Muchero W."/>
            <person name="Kamisugi Y."/>
            <person name="Saleh O."/>
            <person name="Blanc G."/>
            <person name="Decker E.L."/>
            <person name="van Gessel N."/>
            <person name="Grimwood J."/>
            <person name="Hayes R.D."/>
            <person name="Graham S.W."/>
            <person name="Gunter L.E."/>
            <person name="McDaniel S.F."/>
            <person name="Hoernstein S.N.W."/>
            <person name="Larsson A."/>
            <person name="Li F.W."/>
            <person name="Perroud P.F."/>
            <person name="Phillips J."/>
            <person name="Ranjan P."/>
            <person name="Rokshar D.S."/>
            <person name="Rothfels C.J."/>
            <person name="Schneider L."/>
            <person name="Shu S."/>
            <person name="Stevenson D.W."/>
            <person name="Thummler F."/>
            <person name="Tillich M."/>
            <person name="Villarreal Aguilar J.C."/>
            <person name="Widiez T."/>
            <person name="Wong G.K."/>
            <person name="Wymore A."/>
            <person name="Zhang Y."/>
            <person name="Zimmer A.D."/>
            <person name="Quatrano R.S."/>
            <person name="Mayer K.F.X."/>
            <person name="Goodstein D."/>
            <person name="Casacuberta J.M."/>
            <person name="Vandepoele K."/>
            <person name="Reski R."/>
            <person name="Cuming A.C."/>
            <person name="Tuskan G.A."/>
            <person name="Maumus F."/>
            <person name="Salse J."/>
            <person name="Schmutz J."/>
            <person name="Rensing S.A."/>
        </authorList>
    </citation>
    <scope>NUCLEOTIDE SEQUENCE [LARGE SCALE GENOMIC DNA]</scope>
    <source>
        <strain evidence="2 3">cv. Gransden 2004</strain>
    </source>
</reference>
<dbReference type="Proteomes" id="UP000006727">
    <property type="component" value="Chromosome 16"/>
</dbReference>
<evidence type="ECO:0000313" key="1">
    <source>
        <dbReference type="EMBL" id="PNR37492.1"/>
    </source>
</evidence>
<dbReference type="EMBL" id="ABEU02000016">
    <property type="protein sequence ID" value="PNR37492.1"/>
    <property type="molecule type" value="Genomic_DNA"/>
</dbReference>
<reference evidence="1 3" key="1">
    <citation type="journal article" date="2008" name="Science">
        <title>The Physcomitrella genome reveals evolutionary insights into the conquest of land by plants.</title>
        <authorList>
            <person name="Rensing S."/>
            <person name="Lang D."/>
            <person name="Zimmer A."/>
            <person name="Terry A."/>
            <person name="Salamov A."/>
            <person name="Shapiro H."/>
            <person name="Nishiyama T."/>
            <person name="Perroud P.-F."/>
            <person name="Lindquist E."/>
            <person name="Kamisugi Y."/>
            <person name="Tanahashi T."/>
            <person name="Sakakibara K."/>
            <person name="Fujita T."/>
            <person name="Oishi K."/>
            <person name="Shin-I T."/>
            <person name="Kuroki Y."/>
            <person name="Toyoda A."/>
            <person name="Suzuki Y."/>
            <person name="Hashimoto A."/>
            <person name="Yamaguchi K."/>
            <person name="Sugano A."/>
            <person name="Kohara Y."/>
            <person name="Fujiyama A."/>
            <person name="Anterola A."/>
            <person name="Aoki S."/>
            <person name="Ashton N."/>
            <person name="Barbazuk W.B."/>
            <person name="Barker E."/>
            <person name="Bennetzen J."/>
            <person name="Bezanilla M."/>
            <person name="Blankenship R."/>
            <person name="Cho S.H."/>
            <person name="Dutcher S."/>
            <person name="Estelle M."/>
            <person name="Fawcett J.A."/>
            <person name="Gundlach H."/>
            <person name="Hanada K."/>
            <person name="Heyl A."/>
            <person name="Hicks K.A."/>
            <person name="Hugh J."/>
            <person name="Lohr M."/>
            <person name="Mayer K."/>
            <person name="Melkozernov A."/>
            <person name="Murata T."/>
            <person name="Nelson D."/>
            <person name="Pils B."/>
            <person name="Prigge M."/>
            <person name="Reiss B."/>
            <person name="Renner T."/>
            <person name="Rombauts S."/>
            <person name="Rushton P."/>
            <person name="Sanderfoot A."/>
            <person name="Schween G."/>
            <person name="Shiu S.-H."/>
            <person name="Stueber K."/>
            <person name="Theodoulou F.L."/>
            <person name="Tu H."/>
            <person name="Van de Peer Y."/>
            <person name="Verrier P.J."/>
            <person name="Waters E."/>
            <person name="Wood A."/>
            <person name="Yang L."/>
            <person name="Cove D."/>
            <person name="Cuming A."/>
            <person name="Hasebe M."/>
            <person name="Lucas S."/>
            <person name="Mishler D.B."/>
            <person name="Reski R."/>
            <person name="Grigoriev I."/>
            <person name="Quatrano R.S."/>
            <person name="Boore J.L."/>
        </authorList>
    </citation>
    <scope>NUCLEOTIDE SEQUENCE [LARGE SCALE GENOMIC DNA]</scope>
    <source>
        <strain evidence="2 3">cv. Gransden 2004</strain>
    </source>
</reference>
<dbReference type="AlphaFoldDB" id="A0A2K1J7J4"/>
<organism evidence="1">
    <name type="scientific">Physcomitrium patens</name>
    <name type="common">Spreading-leaved earth moss</name>
    <name type="synonym">Physcomitrella patens</name>
    <dbReference type="NCBI Taxonomy" id="3218"/>
    <lineage>
        <taxon>Eukaryota</taxon>
        <taxon>Viridiplantae</taxon>
        <taxon>Streptophyta</taxon>
        <taxon>Embryophyta</taxon>
        <taxon>Bryophyta</taxon>
        <taxon>Bryophytina</taxon>
        <taxon>Bryopsida</taxon>
        <taxon>Funariidae</taxon>
        <taxon>Funariales</taxon>
        <taxon>Funariaceae</taxon>
        <taxon>Physcomitrium</taxon>
    </lineage>
</organism>
<accession>A0A2K1J7J4</accession>
<protein>
    <submittedName>
        <fullName evidence="1 2">Uncharacterized protein</fullName>
    </submittedName>
</protein>